<dbReference type="Pfam" id="PF11799">
    <property type="entry name" value="IMS_C"/>
    <property type="match status" value="1"/>
</dbReference>
<dbReference type="Pfam" id="PF00817">
    <property type="entry name" value="IMS"/>
    <property type="match status" value="1"/>
</dbReference>
<dbReference type="InterPro" id="IPR043502">
    <property type="entry name" value="DNA/RNA_pol_sf"/>
</dbReference>
<reference evidence="8" key="1">
    <citation type="journal article" date="2019" name="Int. J. Syst. Evol. Microbiol.">
        <title>The Global Catalogue of Microorganisms (GCM) 10K type strain sequencing project: providing services to taxonomists for standard genome sequencing and annotation.</title>
        <authorList>
            <consortium name="The Broad Institute Genomics Platform"/>
            <consortium name="The Broad Institute Genome Sequencing Center for Infectious Disease"/>
            <person name="Wu L."/>
            <person name="Ma J."/>
        </authorList>
    </citation>
    <scope>NUCLEOTIDE SEQUENCE [LARGE SCALE GENOMIC DNA]</scope>
    <source>
        <strain evidence="8">CCUG 60525</strain>
    </source>
</reference>
<dbReference type="PANTHER" id="PTHR11076:SF34">
    <property type="entry name" value="PROTEIN UMUC"/>
    <property type="match status" value="1"/>
</dbReference>
<dbReference type="InterPro" id="IPR025188">
    <property type="entry name" value="DUF4113"/>
</dbReference>
<dbReference type="Pfam" id="PF11798">
    <property type="entry name" value="IMS_HHH"/>
    <property type="match status" value="1"/>
</dbReference>
<dbReference type="InterPro" id="IPR017961">
    <property type="entry name" value="DNA_pol_Y-fam_little_finger"/>
</dbReference>
<evidence type="ECO:0000256" key="2">
    <source>
        <dbReference type="ARBA" id="ARBA00022763"/>
    </source>
</evidence>
<keyword evidence="3" id="KW-0741">SOS mutagenesis</keyword>
<dbReference type="RefSeq" id="WP_379557945.1">
    <property type="nucleotide sequence ID" value="NZ_JBHTJS010000029.1"/>
</dbReference>
<keyword evidence="4" id="KW-0234">DNA repair</keyword>
<evidence type="ECO:0000256" key="5">
    <source>
        <dbReference type="ARBA" id="ARBA00023236"/>
    </source>
</evidence>
<evidence type="ECO:0000256" key="4">
    <source>
        <dbReference type="ARBA" id="ARBA00023204"/>
    </source>
</evidence>
<dbReference type="InterPro" id="IPR043128">
    <property type="entry name" value="Rev_trsase/Diguanyl_cyclase"/>
</dbReference>
<dbReference type="EMBL" id="JBHTJS010000029">
    <property type="protein sequence ID" value="MFD1007954.1"/>
    <property type="molecule type" value="Genomic_DNA"/>
</dbReference>
<comment type="caution">
    <text evidence="7">The sequence shown here is derived from an EMBL/GenBank/DDBJ whole genome shotgun (WGS) entry which is preliminary data.</text>
</comment>
<dbReference type="Gene3D" id="1.10.150.20">
    <property type="entry name" value="5' to 3' exonuclease, C-terminal subdomain"/>
    <property type="match status" value="1"/>
</dbReference>
<dbReference type="Gene3D" id="3.30.70.270">
    <property type="match status" value="1"/>
</dbReference>
<keyword evidence="7" id="KW-0808">Transferase</keyword>
<feature type="domain" description="UmuC" evidence="6">
    <location>
        <begin position="6"/>
        <end position="191"/>
    </location>
</feature>
<dbReference type="Gene3D" id="3.40.1170.60">
    <property type="match status" value="1"/>
</dbReference>
<dbReference type="InterPro" id="IPR050116">
    <property type="entry name" value="DNA_polymerase-Y"/>
</dbReference>
<dbReference type="GO" id="GO:0003887">
    <property type="term" value="F:DNA-directed DNA polymerase activity"/>
    <property type="evidence" value="ECO:0007669"/>
    <property type="project" value="UniProtKB-EC"/>
</dbReference>
<dbReference type="PANTHER" id="PTHR11076">
    <property type="entry name" value="DNA REPAIR POLYMERASE UMUC / TRANSFERASE FAMILY MEMBER"/>
    <property type="match status" value="1"/>
</dbReference>
<evidence type="ECO:0000256" key="1">
    <source>
        <dbReference type="ARBA" id="ARBA00010945"/>
    </source>
</evidence>
<evidence type="ECO:0000256" key="3">
    <source>
        <dbReference type="ARBA" id="ARBA00023199"/>
    </source>
</evidence>
<organism evidence="7 8">
    <name type="scientific">Oceanisphaera ostreae</name>
    <dbReference type="NCBI Taxonomy" id="914151"/>
    <lineage>
        <taxon>Bacteria</taxon>
        <taxon>Pseudomonadati</taxon>
        <taxon>Pseudomonadota</taxon>
        <taxon>Gammaproteobacteria</taxon>
        <taxon>Aeromonadales</taxon>
        <taxon>Aeromonadaceae</taxon>
        <taxon>Oceanisphaera</taxon>
    </lineage>
</organism>
<keyword evidence="5" id="KW-0742">SOS response</keyword>
<gene>
    <name evidence="7" type="primary">umuC</name>
    <name evidence="7" type="ORF">ACFQ1C_07285</name>
</gene>
<accession>A0ABW3KHA1</accession>
<keyword evidence="2" id="KW-0227">DNA damage</keyword>
<dbReference type="SUPFAM" id="SSF56672">
    <property type="entry name" value="DNA/RNA polymerases"/>
    <property type="match status" value="1"/>
</dbReference>
<dbReference type="EC" id="2.7.7.7" evidence="7"/>
<dbReference type="CDD" id="cd01700">
    <property type="entry name" value="PolY_Pol_V_umuC"/>
    <property type="match status" value="1"/>
</dbReference>
<evidence type="ECO:0000259" key="6">
    <source>
        <dbReference type="PROSITE" id="PS50173"/>
    </source>
</evidence>
<dbReference type="Pfam" id="PF13438">
    <property type="entry name" value="DUF4113"/>
    <property type="match status" value="1"/>
</dbReference>
<keyword evidence="8" id="KW-1185">Reference proteome</keyword>
<evidence type="ECO:0000313" key="8">
    <source>
        <dbReference type="Proteomes" id="UP001597048"/>
    </source>
</evidence>
<protein>
    <submittedName>
        <fullName evidence="7">Translesion error-prone DNA polymerase V subunit UmuC</fullName>
        <ecNumber evidence="7">2.7.7.7</ecNumber>
    </submittedName>
</protein>
<comment type="similarity">
    <text evidence="1">Belongs to the DNA polymerase type-Y family.</text>
</comment>
<name>A0ABW3KHA1_9GAMM</name>
<keyword evidence="7" id="KW-0548">Nucleotidyltransferase</keyword>
<proteinExistence type="inferred from homology"/>
<dbReference type="InterPro" id="IPR001126">
    <property type="entry name" value="UmuC"/>
</dbReference>
<dbReference type="InterPro" id="IPR024728">
    <property type="entry name" value="PolY_HhH_motif"/>
</dbReference>
<dbReference type="NCBIfam" id="NF002955">
    <property type="entry name" value="PRK03609.1"/>
    <property type="match status" value="1"/>
</dbReference>
<dbReference type="PROSITE" id="PS50173">
    <property type="entry name" value="UMUC"/>
    <property type="match status" value="1"/>
</dbReference>
<sequence length="424" mass="47455">MNTPVFALVDCNNFYASCERLFRPDLAGRPIVVLSNNDGCVVARSAEAKSLGIKMGVPYFKIKAAYEQGGGIVFSSNYALYADISSRVMQVLEMLAPRIEVYSIDEAFIDLTGVDKILNLAGFGEEIRQKIFRWIGINVGVGIAPTKTLAKLANYAAKRWPTTGGVVDLTDPVRQRKLLQLVPVEEVWGIGRRLAKQLNQMGIHTAWQLAQANSKVIRRQFSVVVERTVCELNGQSCLALHEQPEPKKQIISSRSFGKRITEFQLLREAVSKYASRAAEKLRQQQQYCRLVQVSVRTSPFAPQEPYYSNAAVVALTLPSADSRELVQAATLGLERIWKPGYHYQKAAVMLADFWPTGTYQPSLFEVQESKPNSERLMGVMDSINRSGKGRIFLAAEGIRQPWQMKRTFLSPAYTTRISDLPRVT</sequence>
<dbReference type="Proteomes" id="UP001597048">
    <property type="component" value="Unassembled WGS sequence"/>
</dbReference>
<evidence type="ECO:0000313" key="7">
    <source>
        <dbReference type="EMBL" id="MFD1007954.1"/>
    </source>
</evidence>